<dbReference type="SMART" id="SM00850">
    <property type="entry name" value="LytTR"/>
    <property type="match status" value="1"/>
</dbReference>
<dbReference type="InterPro" id="IPR046947">
    <property type="entry name" value="LytR-like"/>
</dbReference>
<feature type="domain" description="HTH LytTR-type" evidence="3">
    <location>
        <begin position="264"/>
        <end position="371"/>
    </location>
</feature>
<dbReference type="PROSITE" id="PS50930">
    <property type="entry name" value="HTH_LYTTR"/>
    <property type="match status" value="1"/>
</dbReference>
<evidence type="ECO:0000259" key="3">
    <source>
        <dbReference type="PROSITE" id="PS50930"/>
    </source>
</evidence>
<dbReference type="PANTHER" id="PTHR37299:SF1">
    <property type="entry name" value="STAGE 0 SPORULATION PROTEIN A HOMOLOG"/>
    <property type="match status" value="1"/>
</dbReference>
<dbReference type="Gene3D" id="3.30.450.20">
    <property type="entry name" value="PAS domain"/>
    <property type="match status" value="1"/>
</dbReference>
<feature type="transmembrane region" description="Helical" evidence="2">
    <location>
        <begin position="6"/>
        <end position="26"/>
    </location>
</feature>
<reference evidence="4 5" key="1">
    <citation type="submission" date="2019-08" db="EMBL/GenBank/DDBJ databases">
        <title>Professor.</title>
        <authorList>
            <person name="Park J.S."/>
        </authorList>
    </citation>
    <scope>NUCLEOTIDE SEQUENCE [LARGE SCALE GENOMIC DNA]</scope>
    <source>
        <strain evidence="4 5">176CP5-101</strain>
    </source>
</reference>
<protein>
    <submittedName>
        <fullName evidence="4">LytTR family transcriptional regulator</fullName>
    </submittedName>
</protein>
<evidence type="ECO:0000256" key="1">
    <source>
        <dbReference type="SAM" id="Coils"/>
    </source>
</evidence>
<dbReference type="Gene3D" id="2.40.50.1020">
    <property type="entry name" value="LytTr DNA-binding domain"/>
    <property type="match status" value="1"/>
</dbReference>
<dbReference type="GO" id="GO:0003677">
    <property type="term" value="F:DNA binding"/>
    <property type="evidence" value="ECO:0007669"/>
    <property type="project" value="InterPro"/>
</dbReference>
<keyword evidence="1" id="KW-0175">Coiled coil</keyword>
<keyword evidence="2" id="KW-0472">Membrane</keyword>
<keyword evidence="2" id="KW-0812">Transmembrane</keyword>
<dbReference type="GO" id="GO:0000156">
    <property type="term" value="F:phosphorelay response regulator activity"/>
    <property type="evidence" value="ECO:0007669"/>
    <property type="project" value="InterPro"/>
</dbReference>
<dbReference type="EMBL" id="VRUR01000001">
    <property type="protein sequence ID" value="TXN36877.1"/>
    <property type="molecule type" value="Genomic_DNA"/>
</dbReference>
<dbReference type="Proteomes" id="UP000321456">
    <property type="component" value="Unassembled WGS sequence"/>
</dbReference>
<feature type="coiled-coil region" evidence="1">
    <location>
        <begin position="213"/>
        <end position="243"/>
    </location>
</feature>
<proteinExistence type="predicted"/>
<organism evidence="4 5">
    <name type="scientific">Flagellimonas hymeniacidonis</name>
    <dbReference type="NCBI Taxonomy" id="2603628"/>
    <lineage>
        <taxon>Bacteria</taxon>
        <taxon>Pseudomonadati</taxon>
        <taxon>Bacteroidota</taxon>
        <taxon>Flavobacteriia</taxon>
        <taxon>Flavobacteriales</taxon>
        <taxon>Flavobacteriaceae</taxon>
        <taxon>Flagellimonas</taxon>
    </lineage>
</organism>
<accession>A0A5C8V581</accession>
<dbReference type="AlphaFoldDB" id="A0A5C8V581"/>
<keyword evidence="2" id="KW-1133">Transmembrane helix</keyword>
<evidence type="ECO:0000313" key="5">
    <source>
        <dbReference type="Proteomes" id="UP000321456"/>
    </source>
</evidence>
<feature type="transmembrane region" description="Helical" evidence="2">
    <location>
        <begin position="186"/>
        <end position="209"/>
    </location>
</feature>
<dbReference type="InterPro" id="IPR007492">
    <property type="entry name" value="LytTR_DNA-bd_dom"/>
</dbReference>
<evidence type="ECO:0000256" key="2">
    <source>
        <dbReference type="SAM" id="Phobius"/>
    </source>
</evidence>
<evidence type="ECO:0000313" key="4">
    <source>
        <dbReference type="EMBL" id="TXN36877.1"/>
    </source>
</evidence>
<dbReference type="Pfam" id="PF04397">
    <property type="entry name" value="LytTR"/>
    <property type="match status" value="1"/>
</dbReference>
<gene>
    <name evidence="4" type="ORF">FVB32_00905</name>
</gene>
<sequence length="371" mass="42187">MRKDKLYFFTFLAITAVFILIAGIAVKSFIKVSANQFLETQLESSKREAKEVASLIGFQLASGLDKDVVIKNVQESIENTDTENGFICMFDWSGKEICHPDITRVGQQVSPNQSSVSTVDGDLTPEDFYDLLTSKKSFGGIRDFNEEEKASEIIYLYPVENSDWIIGAHANVKKISNQIDDLRNKFYTIFIIMGFAIILCSVIMVRLIGSSYEKRLEVKNEKLEDEVVSLAKLNRALDNYQQKVTESTKPESKKISAEKGKKRILTYVRNELKPISTDDIAYVFMESTITYIVCFDESRSTSNLSLDELFSNLDESHFYRANRQFIVAISSIGKIIKYGNNQLKILVDPNSEVDIIISKNRASEFKQWLNL</sequence>
<keyword evidence="5" id="KW-1185">Reference proteome</keyword>
<dbReference type="PANTHER" id="PTHR37299">
    <property type="entry name" value="TRANSCRIPTIONAL REGULATOR-RELATED"/>
    <property type="match status" value="1"/>
</dbReference>
<comment type="caution">
    <text evidence="4">The sequence shown here is derived from an EMBL/GenBank/DDBJ whole genome shotgun (WGS) entry which is preliminary data.</text>
</comment>
<dbReference type="RefSeq" id="WP_147740710.1">
    <property type="nucleotide sequence ID" value="NZ_VRUR01000001.1"/>
</dbReference>
<name>A0A5C8V581_9FLAO</name>